<dbReference type="InterPro" id="IPR011075">
    <property type="entry name" value="TetR_C"/>
</dbReference>
<evidence type="ECO:0000256" key="2">
    <source>
        <dbReference type="ARBA" id="ARBA00023125"/>
    </source>
</evidence>
<evidence type="ECO:0000313" key="6">
    <source>
        <dbReference type="EMBL" id="GCE38795.1"/>
    </source>
</evidence>
<dbReference type="PANTHER" id="PTHR47506">
    <property type="entry name" value="TRANSCRIPTIONAL REGULATORY PROTEIN"/>
    <property type="match status" value="1"/>
</dbReference>
<feature type="DNA-binding region" description="H-T-H motif" evidence="4">
    <location>
        <begin position="40"/>
        <end position="59"/>
    </location>
</feature>
<dbReference type="InterPro" id="IPR036271">
    <property type="entry name" value="Tet_transcr_reg_TetR-rel_C_sf"/>
</dbReference>
<keyword evidence="3" id="KW-0804">Transcription</keyword>
<name>A0A402C576_RHOWR</name>
<evidence type="ECO:0000256" key="1">
    <source>
        <dbReference type="ARBA" id="ARBA00023015"/>
    </source>
</evidence>
<dbReference type="RefSeq" id="WP_124391305.1">
    <property type="nucleotide sequence ID" value="NZ_BHYM01000022.1"/>
</dbReference>
<dbReference type="SUPFAM" id="SSF46689">
    <property type="entry name" value="Homeodomain-like"/>
    <property type="match status" value="1"/>
</dbReference>
<dbReference type="PRINTS" id="PR00455">
    <property type="entry name" value="HTHTETR"/>
</dbReference>
<keyword evidence="2 4" id="KW-0238">DNA-binding</keyword>
<dbReference type="Pfam" id="PF16925">
    <property type="entry name" value="TetR_C_13"/>
    <property type="match status" value="1"/>
</dbReference>
<dbReference type="InterPro" id="IPR001647">
    <property type="entry name" value="HTH_TetR"/>
</dbReference>
<evidence type="ECO:0000256" key="3">
    <source>
        <dbReference type="ARBA" id="ARBA00023163"/>
    </source>
</evidence>
<proteinExistence type="predicted"/>
<sequence>MTPTSEPPAQKLTPKGLATRERIIKAAAELIYEHGAQNTNNEQIRAATGVSGSQLTRHFPTKESLVRAVLAWQADGILARHQIPELGELDSFAALHRWADSYIASQEALRGGCLFGSLAAEVVKAEPAHHGAVADGFERWQELFRRGLSTMRERGELRPEADPIALTHLLAAAFQGGMLLDQAAGESTPLRDALYGALAYIESFAAPR</sequence>
<evidence type="ECO:0000256" key="4">
    <source>
        <dbReference type="PROSITE-ProRule" id="PRU00335"/>
    </source>
</evidence>
<dbReference type="InterPro" id="IPR009057">
    <property type="entry name" value="Homeodomain-like_sf"/>
</dbReference>
<dbReference type="GO" id="GO:0003677">
    <property type="term" value="F:DNA binding"/>
    <property type="evidence" value="ECO:0007669"/>
    <property type="project" value="UniProtKB-UniRule"/>
</dbReference>
<protein>
    <submittedName>
        <fullName evidence="6">Transcriptional regulator, TetR family</fullName>
    </submittedName>
</protein>
<keyword evidence="1" id="KW-0805">Transcription regulation</keyword>
<dbReference type="Gene3D" id="1.10.357.10">
    <property type="entry name" value="Tetracycline Repressor, domain 2"/>
    <property type="match status" value="1"/>
</dbReference>
<dbReference type="AlphaFoldDB" id="A0A402C576"/>
<gene>
    <name evidence="6" type="ORF">Rhow_002319</name>
</gene>
<accession>A0A402C576</accession>
<keyword evidence="7" id="KW-1185">Reference proteome</keyword>
<dbReference type="PANTHER" id="PTHR47506:SF1">
    <property type="entry name" value="HTH-TYPE TRANSCRIPTIONAL REGULATOR YJDC"/>
    <property type="match status" value="1"/>
</dbReference>
<evidence type="ECO:0000259" key="5">
    <source>
        <dbReference type="PROSITE" id="PS50977"/>
    </source>
</evidence>
<dbReference type="Proteomes" id="UP000287519">
    <property type="component" value="Unassembled WGS sequence"/>
</dbReference>
<dbReference type="OrthoDB" id="3827407at2"/>
<organism evidence="6 7">
    <name type="scientific">Rhodococcus wratislaviensis</name>
    <name type="common">Tsukamurella wratislaviensis</name>
    <dbReference type="NCBI Taxonomy" id="44752"/>
    <lineage>
        <taxon>Bacteria</taxon>
        <taxon>Bacillati</taxon>
        <taxon>Actinomycetota</taxon>
        <taxon>Actinomycetes</taxon>
        <taxon>Mycobacteriales</taxon>
        <taxon>Nocardiaceae</taxon>
        <taxon>Rhodococcus</taxon>
    </lineage>
</organism>
<comment type="caution">
    <text evidence="6">The sequence shown here is derived from an EMBL/GenBank/DDBJ whole genome shotgun (WGS) entry which is preliminary data.</text>
</comment>
<reference evidence="6 7" key="1">
    <citation type="submission" date="2018-11" db="EMBL/GenBank/DDBJ databases">
        <title>Microbial catabolism of amino acid.</title>
        <authorList>
            <person name="Hibi M."/>
            <person name="Ogawa J."/>
        </authorList>
    </citation>
    <scope>NUCLEOTIDE SEQUENCE [LARGE SCALE GENOMIC DNA]</scope>
    <source>
        <strain evidence="6 7">C31-06</strain>
    </source>
</reference>
<evidence type="ECO:0000313" key="7">
    <source>
        <dbReference type="Proteomes" id="UP000287519"/>
    </source>
</evidence>
<dbReference type="SUPFAM" id="SSF48498">
    <property type="entry name" value="Tetracyclin repressor-like, C-terminal domain"/>
    <property type="match status" value="1"/>
</dbReference>
<feature type="domain" description="HTH tetR-type" evidence="5">
    <location>
        <begin position="17"/>
        <end position="77"/>
    </location>
</feature>
<dbReference type="PROSITE" id="PS50977">
    <property type="entry name" value="HTH_TETR_2"/>
    <property type="match status" value="1"/>
</dbReference>
<dbReference type="EMBL" id="BHYM01000022">
    <property type="protein sequence ID" value="GCE38795.1"/>
    <property type="molecule type" value="Genomic_DNA"/>
</dbReference>
<dbReference type="Pfam" id="PF00440">
    <property type="entry name" value="TetR_N"/>
    <property type="match status" value="1"/>
</dbReference>